<dbReference type="Gene3D" id="2.30.30.40">
    <property type="entry name" value="SH3 Domains"/>
    <property type="match status" value="1"/>
</dbReference>
<dbReference type="SMART" id="SM00721">
    <property type="entry name" value="BAR"/>
    <property type="match status" value="1"/>
</dbReference>
<evidence type="ECO:0000256" key="2">
    <source>
        <dbReference type="ARBA" id="ARBA00004496"/>
    </source>
</evidence>
<dbReference type="FunFam" id="1.20.1270.60:FF:000013">
    <property type="entry name" value="Amphiphysin isoform 2"/>
    <property type="match status" value="1"/>
</dbReference>
<evidence type="ECO:0000256" key="9">
    <source>
        <dbReference type="SAM" id="MobiDB-lite"/>
    </source>
</evidence>
<evidence type="ECO:0000313" key="12">
    <source>
        <dbReference type="EMBL" id="CAL1536756.1"/>
    </source>
</evidence>
<evidence type="ECO:0000256" key="8">
    <source>
        <dbReference type="SAM" id="Coils"/>
    </source>
</evidence>
<evidence type="ECO:0000256" key="1">
    <source>
        <dbReference type="ARBA" id="ARBA00004308"/>
    </source>
</evidence>
<dbReference type="SUPFAM" id="SSF50044">
    <property type="entry name" value="SH3-domain"/>
    <property type="match status" value="1"/>
</dbReference>
<evidence type="ECO:0000256" key="7">
    <source>
        <dbReference type="PROSITE-ProRule" id="PRU00192"/>
    </source>
</evidence>
<dbReference type="InterPro" id="IPR027267">
    <property type="entry name" value="AH/BAR_dom_sf"/>
</dbReference>
<dbReference type="SMART" id="SM00326">
    <property type="entry name" value="SH3"/>
    <property type="match status" value="1"/>
</dbReference>
<feature type="domain" description="SH3" evidence="10">
    <location>
        <begin position="443"/>
        <end position="507"/>
    </location>
</feature>
<evidence type="ECO:0008006" key="14">
    <source>
        <dbReference type="Google" id="ProtNLM"/>
    </source>
</evidence>
<dbReference type="PANTHER" id="PTHR46514">
    <property type="entry name" value="AMPHIPHYSIN"/>
    <property type="match status" value="1"/>
</dbReference>
<evidence type="ECO:0000259" key="10">
    <source>
        <dbReference type="PROSITE" id="PS50002"/>
    </source>
</evidence>
<dbReference type="PANTHER" id="PTHR46514:SF3">
    <property type="entry name" value="AMPHIPHYSIN"/>
    <property type="match status" value="1"/>
</dbReference>
<evidence type="ECO:0000259" key="11">
    <source>
        <dbReference type="PROSITE" id="PS51021"/>
    </source>
</evidence>
<keyword evidence="6" id="KW-0472">Membrane</keyword>
<evidence type="ECO:0000256" key="4">
    <source>
        <dbReference type="ARBA" id="ARBA00022490"/>
    </source>
</evidence>
<dbReference type="PROSITE" id="PS50002">
    <property type="entry name" value="SH3"/>
    <property type="match status" value="1"/>
</dbReference>
<keyword evidence="4" id="KW-0963">Cytoplasm</keyword>
<dbReference type="InterPro" id="IPR003005">
    <property type="entry name" value="Amphiphysin"/>
</dbReference>
<name>A0AAV2HVN0_LYMST</name>
<keyword evidence="13" id="KW-1185">Reference proteome</keyword>
<feature type="coiled-coil region" evidence="8">
    <location>
        <begin position="163"/>
        <end position="190"/>
    </location>
</feature>
<dbReference type="AlphaFoldDB" id="A0AAV2HVN0"/>
<organism evidence="12 13">
    <name type="scientific">Lymnaea stagnalis</name>
    <name type="common">Great pond snail</name>
    <name type="synonym">Helix stagnalis</name>
    <dbReference type="NCBI Taxonomy" id="6523"/>
    <lineage>
        <taxon>Eukaryota</taxon>
        <taxon>Metazoa</taxon>
        <taxon>Spiralia</taxon>
        <taxon>Lophotrochozoa</taxon>
        <taxon>Mollusca</taxon>
        <taxon>Gastropoda</taxon>
        <taxon>Heterobranchia</taxon>
        <taxon>Euthyneura</taxon>
        <taxon>Panpulmonata</taxon>
        <taxon>Hygrophila</taxon>
        <taxon>Lymnaeoidea</taxon>
        <taxon>Lymnaeidae</taxon>
        <taxon>Lymnaea</taxon>
    </lineage>
</organism>
<dbReference type="InterPro" id="IPR001452">
    <property type="entry name" value="SH3_domain"/>
</dbReference>
<dbReference type="CDD" id="cd11790">
    <property type="entry name" value="SH3_Amphiphysin"/>
    <property type="match status" value="1"/>
</dbReference>
<gene>
    <name evidence="12" type="ORF">GSLYS_00010669001</name>
</gene>
<dbReference type="InterPro" id="IPR036028">
    <property type="entry name" value="SH3-like_dom_sf"/>
</dbReference>
<proteinExistence type="predicted"/>
<dbReference type="InterPro" id="IPR004148">
    <property type="entry name" value="BAR_dom"/>
</dbReference>
<comment type="caution">
    <text evidence="12">The sequence shown here is derived from an EMBL/GenBank/DDBJ whole genome shotgun (WGS) entry which is preliminary data.</text>
</comment>
<dbReference type="Pfam" id="PF03114">
    <property type="entry name" value="BAR"/>
    <property type="match status" value="1"/>
</dbReference>
<feature type="domain" description="BAR" evidence="11">
    <location>
        <begin position="28"/>
        <end position="244"/>
    </location>
</feature>
<dbReference type="PROSITE" id="PS51021">
    <property type="entry name" value="BAR"/>
    <property type="match status" value="1"/>
</dbReference>
<dbReference type="Gene3D" id="1.20.1270.60">
    <property type="entry name" value="Arfaptin homology (AH) domain/BAR domain"/>
    <property type="match status" value="1"/>
</dbReference>
<dbReference type="Pfam" id="PF14604">
    <property type="entry name" value="SH3_9"/>
    <property type="match status" value="1"/>
</dbReference>
<comment type="subcellular location">
    <subcellularLocation>
        <location evidence="2">Cytoplasm</location>
    </subcellularLocation>
    <subcellularLocation>
        <location evidence="1">Endomembrane system</location>
    </subcellularLocation>
</comment>
<evidence type="ECO:0000256" key="3">
    <source>
        <dbReference type="ARBA" id="ARBA00022443"/>
    </source>
</evidence>
<feature type="region of interest" description="Disordered" evidence="9">
    <location>
        <begin position="256"/>
        <end position="437"/>
    </location>
</feature>
<dbReference type="GO" id="GO:0005886">
    <property type="term" value="C:plasma membrane"/>
    <property type="evidence" value="ECO:0007669"/>
    <property type="project" value="TreeGrafter"/>
</dbReference>
<feature type="compositionally biased region" description="Low complexity" evidence="9">
    <location>
        <begin position="335"/>
        <end position="350"/>
    </location>
</feature>
<feature type="compositionally biased region" description="Acidic residues" evidence="9">
    <location>
        <begin position="415"/>
        <end position="427"/>
    </location>
</feature>
<feature type="compositionally biased region" description="Polar residues" evidence="9">
    <location>
        <begin position="377"/>
        <end position="386"/>
    </location>
</feature>
<dbReference type="FunFam" id="2.30.30.40:FF:000172">
    <property type="entry name" value="Amphiphysin, isoform B"/>
    <property type="match status" value="1"/>
</dbReference>
<dbReference type="GO" id="GO:0005543">
    <property type="term" value="F:phospholipid binding"/>
    <property type="evidence" value="ECO:0007669"/>
    <property type="project" value="TreeGrafter"/>
</dbReference>
<dbReference type="Proteomes" id="UP001497497">
    <property type="component" value="Unassembled WGS sequence"/>
</dbReference>
<sequence>MAEANSSNSKIGILAKAQKQLSRTKTKVLQNLGKAEKTTDDQFKDYVLKTDKQLEAALHLQKELKNYAHCVRDLSQASKSLQNAFMDIYEPEWTSESTFKSQLQAFDLLWNDYLQNLQDTVTAPMHAYLHSFPVLKTKVAKRGRKMVDYDNCRHNLDVLLAAKKKDDSKIQKAQDELKEVKKIFDDLNNELHTELPDFYNSRVTFYADLFSRFFGAEHRLHSEVGKTCESLTDIAQALGKDFEQFKYVPKRPLSVSESTINGDISSASSPPTPIPSTSSSVTHSAVKEPMYTNQEQSNQQQLKRGSSGGQVNGRGSKHDFSSPAPKEMQGTDANRPASAASRPVSAVRSSLANTPNVEREPKDDSDGDDDSDDSDKNNSMTASRENNVYEDPIDTGSKGGKEAPSNHVTDVHSDDSDDDDDEEEEGDYTQVPANHPVVSHPADTIFVVQATHKYTGEDMDELSFEAGEIIFVVPFENPDEQDDGWQMGIKQSDGVKGVFPENFTQRV</sequence>
<evidence type="ECO:0000256" key="5">
    <source>
        <dbReference type="ARBA" id="ARBA00023054"/>
    </source>
</evidence>
<dbReference type="GO" id="GO:0005737">
    <property type="term" value="C:cytoplasm"/>
    <property type="evidence" value="ECO:0007669"/>
    <property type="project" value="UniProtKB-SubCell"/>
</dbReference>
<keyword evidence="5 8" id="KW-0175">Coiled coil</keyword>
<dbReference type="EMBL" id="CAXITT010000238">
    <property type="protein sequence ID" value="CAL1536756.1"/>
    <property type="molecule type" value="Genomic_DNA"/>
</dbReference>
<dbReference type="PRINTS" id="PR01251">
    <property type="entry name" value="AMPHIPHYSIN"/>
</dbReference>
<evidence type="ECO:0000256" key="6">
    <source>
        <dbReference type="ARBA" id="ARBA00023136"/>
    </source>
</evidence>
<feature type="compositionally biased region" description="Polar residues" evidence="9">
    <location>
        <begin position="291"/>
        <end position="304"/>
    </location>
</feature>
<keyword evidence="3 7" id="KW-0728">SH3 domain</keyword>
<feature type="compositionally biased region" description="Low complexity" evidence="9">
    <location>
        <begin position="264"/>
        <end position="284"/>
    </location>
</feature>
<reference evidence="12 13" key="1">
    <citation type="submission" date="2024-04" db="EMBL/GenBank/DDBJ databases">
        <authorList>
            <consortium name="Genoscope - CEA"/>
            <person name="William W."/>
        </authorList>
    </citation>
    <scope>NUCLEOTIDE SEQUENCE [LARGE SCALE GENOMIC DNA]</scope>
</reference>
<dbReference type="GO" id="GO:0012505">
    <property type="term" value="C:endomembrane system"/>
    <property type="evidence" value="ECO:0007669"/>
    <property type="project" value="UniProtKB-SubCell"/>
</dbReference>
<protein>
    <recommendedName>
        <fullName evidence="14">Amphiphysin</fullName>
    </recommendedName>
</protein>
<dbReference type="SUPFAM" id="SSF103657">
    <property type="entry name" value="BAR/IMD domain-like"/>
    <property type="match status" value="1"/>
</dbReference>
<accession>A0AAV2HVN0</accession>
<evidence type="ECO:0000313" key="13">
    <source>
        <dbReference type="Proteomes" id="UP001497497"/>
    </source>
</evidence>